<reference evidence="2" key="1">
    <citation type="submission" date="2018-01" db="EMBL/GenBank/DDBJ databases">
        <title>Complete sequencing of a NDM-1 plasmid.</title>
        <authorList>
            <person name="Dong D."/>
            <person name="Jia N."/>
            <person name="Zhang H."/>
            <person name="Zhao H."/>
            <person name="Liu Z."/>
            <person name="Zhu Y."/>
        </authorList>
    </citation>
    <scope>NUCLEOTIDE SEQUENCE</scope>
    <source>
        <strain evidence="2">TJ03</strain>
        <plasmid evidence="2">pNDM-TJ03</plasmid>
    </source>
</reference>
<protein>
    <submittedName>
        <fullName evidence="2">Uncharacterized protein</fullName>
    </submittedName>
</protein>
<proteinExistence type="predicted"/>
<sequence length="42" mass="4544">MKEKGRAGQGRAGQGRAGQGRAGQGMVKGWHSHLRPWVLAKF</sequence>
<evidence type="ECO:0000256" key="1">
    <source>
        <dbReference type="SAM" id="MobiDB-lite"/>
    </source>
</evidence>
<feature type="region of interest" description="Disordered" evidence="1">
    <location>
        <begin position="1"/>
        <end position="30"/>
    </location>
</feature>
<geneLocation type="plasmid" evidence="2">
    <name>pNDM-TJ03</name>
</geneLocation>
<feature type="compositionally biased region" description="Gly residues" evidence="1">
    <location>
        <begin position="7"/>
        <end position="23"/>
    </location>
</feature>
<keyword evidence="2" id="KW-0614">Plasmid</keyword>
<dbReference type="AlphaFoldDB" id="A0A345WY34"/>
<name>A0A345WY34_KLEPN</name>
<organism evidence="2">
    <name type="scientific">Klebsiella pneumoniae</name>
    <dbReference type="NCBI Taxonomy" id="573"/>
    <lineage>
        <taxon>Bacteria</taxon>
        <taxon>Pseudomonadati</taxon>
        <taxon>Pseudomonadota</taxon>
        <taxon>Gammaproteobacteria</taxon>
        <taxon>Enterobacterales</taxon>
        <taxon>Enterobacteriaceae</taxon>
        <taxon>Klebsiella/Raoultella group</taxon>
        <taxon>Klebsiella</taxon>
        <taxon>Klebsiella pneumoniae complex</taxon>
    </lineage>
</organism>
<evidence type="ECO:0000313" key="2">
    <source>
        <dbReference type="EMBL" id="AXJ98587.1"/>
    </source>
</evidence>
<accession>A0A345WY34</accession>
<dbReference type="EMBL" id="MG845201">
    <property type="protein sequence ID" value="AXJ98587.1"/>
    <property type="molecule type" value="Genomic_DNA"/>
</dbReference>